<dbReference type="Proteomes" id="UP000516437">
    <property type="component" value="Chromosome 1"/>
</dbReference>
<dbReference type="AlphaFoldDB" id="A0A6A1WHI2"/>
<dbReference type="Pfam" id="PF01554">
    <property type="entry name" value="MatE"/>
    <property type="match status" value="2"/>
</dbReference>
<feature type="compositionally biased region" description="Basic and acidic residues" evidence="7">
    <location>
        <begin position="84"/>
        <end position="93"/>
    </location>
</feature>
<dbReference type="PANTHER" id="PTHR42893:SF11">
    <property type="entry name" value="PROTEIN DETOXIFICATION 43"/>
    <property type="match status" value="1"/>
</dbReference>
<feature type="compositionally biased region" description="Polar residues" evidence="7">
    <location>
        <begin position="110"/>
        <end position="122"/>
    </location>
</feature>
<evidence type="ECO:0000256" key="5">
    <source>
        <dbReference type="ARBA" id="ARBA00023136"/>
    </source>
</evidence>
<keyword evidence="3 6" id="KW-0812">Transmembrane</keyword>
<feature type="transmembrane region" description="Helical" evidence="6">
    <location>
        <begin position="297"/>
        <end position="315"/>
    </location>
</feature>
<proteinExistence type="inferred from homology"/>
<comment type="similarity">
    <text evidence="2 6">Belongs to the multi antimicrobial extrusion (MATE) (TC 2.A.66.1) family.</text>
</comment>
<evidence type="ECO:0000313" key="8">
    <source>
        <dbReference type="EMBL" id="KAB1224742.1"/>
    </source>
</evidence>
<feature type="transmembrane region" description="Helical" evidence="6">
    <location>
        <begin position="395"/>
        <end position="418"/>
    </location>
</feature>
<feature type="compositionally biased region" description="Basic and acidic residues" evidence="7">
    <location>
        <begin position="138"/>
        <end position="162"/>
    </location>
</feature>
<dbReference type="CDD" id="cd13136">
    <property type="entry name" value="MATE_DinF_like"/>
    <property type="match status" value="1"/>
</dbReference>
<evidence type="ECO:0000256" key="3">
    <source>
        <dbReference type="ARBA" id="ARBA00022692"/>
    </source>
</evidence>
<evidence type="ECO:0000256" key="2">
    <source>
        <dbReference type="ARBA" id="ARBA00010199"/>
    </source>
</evidence>
<evidence type="ECO:0000313" key="9">
    <source>
        <dbReference type="Proteomes" id="UP000516437"/>
    </source>
</evidence>
<keyword evidence="9" id="KW-1185">Reference proteome</keyword>
<reference evidence="8 9" key="1">
    <citation type="journal article" date="2019" name="Plant Biotechnol. J.">
        <title>The red bayberry genome and genetic basis of sex determination.</title>
        <authorList>
            <person name="Jia H.M."/>
            <person name="Jia H.J."/>
            <person name="Cai Q.L."/>
            <person name="Wang Y."/>
            <person name="Zhao H.B."/>
            <person name="Yang W.F."/>
            <person name="Wang G.Y."/>
            <person name="Li Y.H."/>
            <person name="Zhan D.L."/>
            <person name="Shen Y.T."/>
            <person name="Niu Q.F."/>
            <person name="Chang L."/>
            <person name="Qiu J."/>
            <person name="Zhao L."/>
            <person name="Xie H.B."/>
            <person name="Fu W.Y."/>
            <person name="Jin J."/>
            <person name="Li X.W."/>
            <person name="Jiao Y."/>
            <person name="Zhou C.C."/>
            <person name="Tu T."/>
            <person name="Chai C.Y."/>
            <person name="Gao J.L."/>
            <person name="Fan L.J."/>
            <person name="van de Weg E."/>
            <person name="Wang J.Y."/>
            <person name="Gao Z.S."/>
        </authorList>
    </citation>
    <scope>NUCLEOTIDE SEQUENCE [LARGE SCALE GENOMIC DNA]</scope>
    <source>
        <tissue evidence="8">Leaves</tissue>
    </source>
</reference>
<dbReference type="EMBL" id="RXIC02000019">
    <property type="protein sequence ID" value="KAB1224742.1"/>
    <property type="molecule type" value="Genomic_DNA"/>
</dbReference>
<keyword evidence="5 6" id="KW-0472">Membrane</keyword>
<name>A0A6A1WHI2_9ROSI</name>
<dbReference type="NCBIfam" id="TIGR00797">
    <property type="entry name" value="matE"/>
    <property type="match status" value="1"/>
</dbReference>
<dbReference type="GO" id="GO:0016020">
    <property type="term" value="C:membrane"/>
    <property type="evidence" value="ECO:0007669"/>
    <property type="project" value="UniProtKB-SubCell"/>
</dbReference>
<comment type="caution">
    <text evidence="6">Lacks conserved residue(s) required for the propagation of feature annotation.</text>
</comment>
<feature type="compositionally biased region" description="Polar residues" evidence="7">
    <location>
        <begin position="168"/>
        <end position="179"/>
    </location>
</feature>
<dbReference type="PANTHER" id="PTHR42893">
    <property type="entry name" value="PROTEIN DETOXIFICATION 44, CHLOROPLASTIC-RELATED"/>
    <property type="match status" value="1"/>
</dbReference>
<keyword evidence="4 6" id="KW-1133">Transmembrane helix</keyword>
<feature type="transmembrane region" description="Helical" evidence="6">
    <location>
        <begin position="430"/>
        <end position="453"/>
    </location>
</feature>
<evidence type="ECO:0000256" key="6">
    <source>
        <dbReference type="RuleBase" id="RU004914"/>
    </source>
</evidence>
<feature type="region of interest" description="Disordered" evidence="7">
    <location>
        <begin position="72"/>
        <end position="200"/>
    </location>
</feature>
<dbReference type="GO" id="GO:0015297">
    <property type="term" value="F:antiporter activity"/>
    <property type="evidence" value="ECO:0007669"/>
    <property type="project" value="InterPro"/>
</dbReference>
<sequence>MDENRSSCAAEKSWKRKPIFVFFRDARLVFKLDTLGWEILGMALPAALAVAADPIASLIDTAFIGHIGRNCRESRHHRRRKELRNKTETKESTPEDDMLEDMEKGEAGTNGDNLGRSTTSPKNRGIKGFSMENMTPEDVEKGAAETSKSTEMKESMPQDLKHVLGKSSAEQNVDNAESSSAKEGETKEFMQGSSPLEDVDVGAMTKSGAKESKAEDDFETTVNNSSALCWNNKKTKIKTEKRHIASASTALLFGSILGVFQALVLIFGAKPLLAVMGVKSSSPMLKPALKYLKLRSLGAPAVLLSLAMQGIFRGFKDTKTPLYVIVLGYTTNIILDPILIFYLRLGISGAALAHVISQYLILSVLLFMLMRKVYLLPPSLKQLQFSRFLKNGGLLLARVVAVTFCVTLAASLAARLGATPMAAFQTCLQVWFTSSLLSDGLAVAGQAILACAFAEKDYKKATATANRVLQMSFVMGLGLSLVVGIGLYFGARIFSSDVHVLHLIKIGIPFVAATQPINSLAFVFDGVNFGASDFAYSAYSLASL</sequence>
<evidence type="ECO:0000256" key="4">
    <source>
        <dbReference type="ARBA" id="ARBA00022989"/>
    </source>
</evidence>
<dbReference type="InterPro" id="IPR002528">
    <property type="entry name" value="MATE_fam"/>
</dbReference>
<evidence type="ECO:0000256" key="7">
    <source>
        <dbReference type="SAM" id="MobiDB-lite"/>
    </source>
</evidence>
<feature type="transmembrane region" description="Helical" evidence="6">
    <location>
        <begin position="250"/>
        <end position="277"/>
    </location>
</feature>
<feature type="transmembrane region" description="Helical" evidence="6">
    <location>
        <begin position="322"/>
        <end position="343"/>
    </location>
</feature>
<dbReference type="GO" id="GO:0042910">
    <property type="term" value="F:xenobiotic transmembrane transporter activity"/>
    <property type="evidence" value="ECO:0007669"/>
    <property type="project" value="InterPro"/>
</dbReference>
<organism evidence="8 9">
    <name type="scientific">Morella rubra</name>
    <name type="common">Chinese bayberry</name>
    <dbReference type="NCBI Taxonomy" id="262757"/>
    <lineage>
        <taxon>Eukaryota</taxon>
        <taxon>Viridiplantae</taxon>
        <taxon>Streptophyta</taxon>
        <taxon>Embryophyta</taxon>
        <taxon>Tracheophyta</taxon>
        <taxon>Spermatophyta</taxon>
        <taxon>Magnoliopsida</taxon>
        <taxon>eudicotyledons</taxon>
        <taxon>Gunneridae</taxon>
        <taxon>Pentapetalae</taxon>
        <taxon>rosids</taxon>
        <taxon>fabids</taxon>
        <taxon>Fagales</taxon>
        <taxon>Myricaceae</taxon>
        <taxon>Morella</taxon>
    </lineage>
</organism>
<gene>
    <name evidence="8" type="ORF">CJ030_MR1G017675</name>
</gene>
<protein>
    <recommendedName>
        <fullName evidence="6">Protein DETOXIFICATION</fullName>
    </recommendedName>
    <alternativeName>
        <fullName evidence="6">Multidrug and toxic compound extrusion protein</fullName>
    </alternativeName>
</protein>
<dbReference type="InterPro" id="IPR044644">
    <property type="entry name" value="DinF-like"/>
</dbReference>
<feature type="transmembrane region" description="Helical" evidence="6">
    <location>
        <begin position="473"/>
        <end position="491"/>
    </location>
</feature>
<evidence type="ECO:0000256" key="1">
    <source>
        <dbReference type="ARBA" id="ARBA00004141"/>
    </source>
</evidence>
<comment type="subcellular location">
    <subcellularLocation>
        <location evidence="1">Membrane</location>
        <topology evidence="1">Multi-pass membrane protein</topology>
    </subcellularLocation>
</comment>
<feature type="compositionally biased region" description="Basic residues" evidence="7">
    <location>
        <begin position="74"/>
        <end position="83"/>
    </location>
</feature>
<comment type="caution">
    <text evidence="8">The sequence shown here is derived from an EMBL/GenBank/DDBJ whole genome shotgun (WGS) entry which is preliminary data.</text>
</comment>
<feature type="transmembrane region" description="Helical" evidence="6">
    <location>
        <begin position="355"/>
        <end position="374"/>
    </location>
</feature>
<dbReference type="OrthoDB" id="2126698at2759"/>
<accession>A0A6A1WHI2</accession>
<dbReference type="GO" id="GO:0015137">
    <property type="term" value="F:citrate transmembrane transporter activity"/>
    <property type="evidence" value="ECO:0007669"/>
    <property type="project" value="TreeGrafter"/>
</dbReference>